<dbReference type="EMBL" id="LT985188">
    <property type="protein sequence ID" value="SPD88191.1"/>
    <property type="molecule type" value="Genomic_DNA"/>
</dbReference>
<sequence>MSAQKAMTIRLSAEQAEQLETVASVENQPVSDVIRAAIASHIESVSKDAKFQEGLRERIERARGLLR</sequence>
<dbReference type="InterPro" id="IPR046257">
    <property type="entry name" value="DUF6290"/>
</dbReference>
<dbReference type="GO" id="GO:0006355">
    <property type="term" value="P:regulation of DNA-templated transcription"/>
    <property type="evidence" value="ECO:0007669"/>
    <property type="project" value="InterPro"/>
</dbReference>
<name>A0A2N9JKU6_9ACTN</name>
<dbReference type="RefSeq" id="WP_105186750.1">
    <property type="nucleotide sequence ID" value="NZ_BAAAGO010000044.1"/>
</dbReference>
<evidence type="ECO:0000313" key="2">
    <source>
        <dbReference type="Proteomes" id="UP000238164"/>
    </source>
</evidence>
<reference evidence="1 2" key="1">
    <citation type="submission" date="2018-02" db="EMBL/GenBank/DDBJ databases">
        <authorList>
            <person name="Cohen D.B."/>
            <person name="Kent A.D."/>
        </authorList>
    </citation>
    <scope>NUCLEOTIDE SEQUENCE [LARGE SCALE GENOMIC DNA]</scope>
    <source>
        <strain evidence="1">1</strain>
    </source>
</reference>
<dbReference type="Pfam" id="PF19807">
    <property type="entry name" value="DUF6290"/>
    <property type="match status" value="1"/>
</dbReference>
<dbReference type="InterPro" id="IPR010985">
    <property type="entry name" value="Ribbon_hlx_hlx"/>
</dbReference>
<gene>
    <name evidence="1" type="ORF">MPLG2_3161</name>
</gene>
<dbReference type="OrthoDB" id="5121666at2"/>
<dbReference type="Proteomes" id="UP000238164">
    <property type="component" value="Chromosome 1"/>
</dbReference>
<dbReference type="AlphaFoldDB" id="A0A2N9JKU6"/>
<organism evidence="1 2">
    <name type="scientific">Micropruina glycogenica</name>
    <dbReference type="NCBI Taxonomy" id="75385"/>
    <lineage>
        <taxon>Bacteria</taxon>
        <taxon>Bacillati</taxon>
        <taxon>Actinomycetota</taxon>
        <taxon>Actinomycetes</taxon>
        <taxon>Propionibacteriales</taxon>
        <taxon>Nocardioidaceae</taxon>
        <taxon>Micropruina</taxon>
    </lineage>
</organism>
<dbReference type="SUPFAM" id="SSF47598">
    <property type="entry name" value="Ribbon-helix-helix"/>
    <property type="match status" value="1"/>
</dbReference>
<keyword evidence="2" id="KW-1185">Reference proteome</keyword>
<proteinExistence type="predicted"/>
<accession>A0A2N9JKU6</accession>
<dbReference type="KEGG" id="mgg:MPLG2_3161"/>
<protein>
    <submittedName>
        <fullName evidence="1">Uncharacterized protein</fullName>
    </submittedName>
</protein>
<evidence type="ECO:0000313" key="1">
    <source>
        <dbReference type="EMBL" id="SPD88191.1"/>
    </source>
</evidence>